<dbReference type="FunFam" id="2.60.40.10:FF:000107">
    <property type="entry name" value="Myosin, light chain kinase a"/>
    <property type="match status" value="1"/>
</dbReference>
<evidence type="ECO:0000313" key="4">
    <source>
        <dbReference type="Proteomes" id="UP000281553"/>
    </source>
</evidence>
<dbReference type="Proteomes" id="UP000281553">
    <property type="component" value="Unassembled WGS sequence"/>
</dbReference>
<keyword evidence="1" id="KW-0393">Immunoglobulin domain</keyword>
<evidence type="ECO:0000259" key="2">
    <source>
        <dbReference type="PROSITE" id="PS50835"/>
    </source>
</evidence>
<protein>
    <recommendedName>
        <fullName evidence="2">Ig-like domain-containing protein</fullName>
    </recommendedName>
</protein>
<dbReference type="AlphaFoldDB" id="A0A3P7S5A3"/>
<dbReference type="PROSITE" id="PS50835">
    <property type="entry name" value="IG_LIKE"/>
    <property type="match status" value="1"/>
</dbReference>
<organism evidence="3 4">
    <name type="scientific">Dibothriocephalus latus</name>
    <name type="common">Fish tapeworm</name>
    <name type="synonym">Diphyllobothrium latum</name>
    <dbReference type="NCBI Taxonomy" id="60516"/>
    <lineage>
        <taxon>Eukaryota</taxon>
        <taxon>Metazoa</taxon>
        <taxon>Spiralia</taxon>
        <taxon>Lophotrochozoa</taxon>
        <taxon>Platyhelminthes</taxon>
        <taxon>Cestoda</taxon>
        <taxon>Eucestoda</taxon>
        <taxon>Diphyllobothriidea</taxon>
        <taxon>Diphyllobothriidae</taxon>
        <taxon>Dibothriocephalus</taxon>
    </lineage>
</organism>
<feature type="non-terminal residue" evidence="3">
    <location>
        <position position="98"/>
    </location>
</feature>
<dbReference type="EMBL" id="UYRU01126465">
    <property type="protein sequence ID" value="VDN49916.1"/>
    <property type="molecule type" value="Genomic_DNA"/>
</dbReference>
<sequence length="98" mass="10807">MLECQVTGKPPPEITWFKDGVNIDNSPEYVIMEVTGSCALKIRKASQPEHQGDYVCKAKNRCGEAVTTSRLLVKPVQPPKILRPLADTTEKLNAPCVL</sequence>
<gene>
    <name evidence="3" type="ORF">DILT_LOCUS19935</name>
</gene>
<keyword evidence="4" id="KW-1185">Reference proteome</keyword>
<dbReference type="OrthoDB" id="5969272at2759"/>
<proteinExistence type="predicted"/>
<dbReference type="SUPFAM" id="SSF48726">
    <property type="entry name" value="Immunoglobulin"/>
    <property type="match status" value="1"/>
</dbReference>
<dbReference type="InterPro" id="IPR003598">
    <property type="entry name" value="Ig_sub2"/>
</dbReference>
<dbReference type="Pfam" id="PF07679">
    <property type="entry name" value="I-set"/>
    <property type="match status" value="1"/>
</dbReference>
<reference evidence="3 4" key="1">
    <citation type="submission" date="2018-11" db="EMBL/GenBank/DDBJ databases">
        <authorList>
            <consortium name="Pathogen Informatics"/>
        </authorList>
    </citation>
    <scope>NUCLEOTIDE SEQUENCE [LARGE SCALE GENOMIC DNA]</scope>
</reference>
<evidence type="ECO:0000313" key="3">
    <source>
        <dbReference type="EMBL" id="VDN49916.1"/>
    </source>
</evidence>
<dbReference type="Gene3D" id="2.60.40.10">
    <property type="entry name" value="Immunoglobulins"/>
    <property type="match status" value="1"/>
</dbReference>
<dbReference type="InterPro" id="IPR007110">
    <property type="entry name" value="Ig-like_dom"/>
</dbReference>
<dbReference type="InterPro" id="IPR013098">
    <property type="entry name" value="Ig_I-set"/>
</dbReference>
<feature type="domain" description="Ig-like" evidence="2">
    <location>
        <begin position="1"/>
        <end position="74"/>
    </location>
</feature>
<dbReference type="InterPro" id="IPR036179">
    <property type="entry name" value="Ig-like_dom_sf"/>
</dbReference>
<dbReference type="InterPro" id="IPR013783">
    <property type="entry name" value="Ig-like_fold"/>
</dbReference>
<evidence type="ECO:0000256" key="1">
    <source>
        <dbReference type="ARBA" id="ARBA00023319"/>
    </source>
</evidence>
<dbReference type="CDD" id="cd00096">
    <property type="entry name" value="Ig"/>
    <property type="match status" value="1"/>
</dbReference>
<name>A0A3P7S5A3_DIBLA</name>
<dbReference type="SMART" id="SM00408">
    <property type="entry name" value="IGc2"/>
    <property type="match status" value="1"/>
</dbReference>
<accession>A0A3P7S5A3</accession>
<dbReference type="PANTHER" id="PTHR47633">
    <property type="entry name" value="IMMUNOGLOBULIN"/>
    <property type="match status" value="1"/>
</dbReference>